<reference evidence="1" key="1">
    <citation type="submission" date="2021-06" db="EMBL/GenBank/DDBJ databases">
        <authorList>
            <person name="Kallberg Y."/>
            <person name="Tangrot J."/>
            <person name="Rosling A."/>
        </authorList>
    </citation>
    <scope>NUCLEOTIDE SEQUENCE</scope>
    <source>
        <strain evidence="1">CL356</strain>
    </source>
</reference>
<proteinExistence type="predicted"/>
<feature type="non-terminal residue" evidence="1">
    <location>
        <position position="1"/>
    </location>
</feature>
<comment type="caution">
    <text evidence="1">The sequence shown here is derived from an EMBL/GenBank/DDBJ whole genome shotgun (WGS) entry which is preliminary data.</text>
</comment>
<dbReference type="Proteomes" id="UP000789525">
    <property type="component" value="Unassembled WGS sequence"/>
</dbReference>
<keyword evidence="2" id="KW-1185">Reference proteome</keyword>
<gene>
    <name evidence="1" type="ORF">ACOLOM_LOCUS10775</name>
</gene>
<accession>A0ACA9PJ80</accession>
<evidence type="ECO:0000313" key="2">
    <source>
        <dbReference type="Proteomes" id="UP000789525"/>
    </source>
</evidence>
<evidence type="ECO:0000313" key="1">
    <source>
        <dbReference type="EMBL" id="CAG8713152.1"/>
    </source>
</evidence>
<protein>
    <submittedName>
        <fullName evidence="1">5414_t:CDS:1</fullName>
    </submittedName>
</protein>
<name>A0ACA9PJ80_9GLOM</name>
<sequence>KTTLEEDIQHMWLQVRIAEKEDDPVENLRCCRLLARRTRSVDSTDIKAALTYNSTISSSKDPRNKYRKREGKRRVPYTGV</sequence>
<organism evidence="1 2">
    <name type="scientific">Acaulospora colombiana</name>
    <dbReference type="NCBI Taxonomy" id="27376"/>
    <lineage>
        <taxon>Eukaryota</taxon>
        <taxon>Fungi</taxon>
        <taxon>Fungi incertae sedis</taxon>
        <taxon>Mucoromycota</taxon>
        <taxon>Glomeromycotina</taxon>
        <taxon>Glomeromycetes</taxon>
        <taxon>Diversisporales</taxon>
        <taxon>Acaulosporaceae</taxon>
        <taxon>Acaulospora</taxon>
    </lineage>
</organism>
<dbReference type="EMBL" id="CAJVPT010035980">
    <property type="protein sequence ID" value="CAG8713152.1"/>
    <property type="molecule type" value="Genomic_DNA"/>
</dbReference>